<dbReference type="OrthoDB" id="437665at2"/>
<dbReference type="InterPro" id="IPR016130">
    <property type="entry name" value="Tyr_Pase_AS"/>
</dbReference>
<organism evidence="1 2">
    <name type="scientific">Caballeronia pedi</name>
    <dbReference type="NCBI Taxonomy" id="1777141"/>
    <lineage>
        <taxon>Bacteria</taxon>
        <taxon>Pseudomonadati</taxon>
        <taxon>Pseudomonadota</taxon>
        <taxon>Betaproteobacteria</taxon>
        <taxon>Burkholderiales</taxon>
        <taxon>Burkholderiaceae</taxon>
        <taxon>Caballeronia</taxon>
    </lineage>
</organism>
<dbReference type="AlphaFoldDB" id="A0A158D0B9"/>
<dbReference type="EMBL" id="FCOE02000028">
    <property type="protein sequence ID" value="SAK87666.1"/>
    <property type="molecule type" value="Genomic_DNA"/>
</dbReference>
<dbReference type="InterPro" id="IPR029021">
    <property type="entry name" value="Prot-tyrosine_phosphatase-like"/>
</dbReference>
<accession>A0A158D0B9</accession>
<comment type="caution">
    <text evidence="1">The sequence shown here is derived from an EMBL/GenBank/DDBJ whole genome shotgun (WGS) entry which is preliminary data.</text>
</comment>
<dbReference type="RefSeq" id="WP_061178406.1">
    <property type="nucleotide sequence ID" value="NZ_FCOE02000028.1"/>
</dbReference>
<sequence>MLHLLEETTICGLRKLSDPAGHTHVLSLIDPDWADPIEFTAWQPDRWLLLRFYDDIEQRDERSLPTRQHVADILAFGRRACAGPDVRLFIHCLSGTSRSTAAATMIWAQALPDCDAETIVAHLLRKRPQAWPNLLMIQYADEMLNRNGALVDAVHNLYRQGLKANPDWAYSLRRMGRSAEIIL</sequence>
<dbReference type="STRING" id="1777141.AWB80_06076"/>
<dbReference type="Proteomes" id="UP000054911">
    <property type="component" value="Unassembled WGS sequence"/>
</dbReference>
<protein>
    <recommendedName>
        <fullName evidence="3">Tyrosine specific protein phosphatases domain-containing protein</fullName>
    </recommendedName>
</protein>
<proteinExistence type="predicted"/>
<dbReference type="Gene3D" id="3.90.190.10">
    <property type="entry name" value="Protein tyrosine phosphatase superfamily"/>
    <property type="match status" value="1"/>
</dbReference>
<dbReference type="PROSITE" id="PS00383">
    <property type="entry name" value="TYR_PHOSPHATASE_1"/>
    <property type="match status" value="1"/>
</dbReference>
<gene>
    <name evidence="1" type="ORF">AWB80_06076</name>
</gene>
<dbReference type="SUPFAM" id="SSF52799">
    <property type="entry name" value="(Phosphotyrosine protein) phosphatases II"/>
    <property type="match status" value="1"/>
</dbReference>
<evidence type="ECO:0000313" key="1">
    <source>
        <dbReference type="EMBL" id="SAK87666.1"/>
    </source>
</evidence>
<name>A0A158D0B9_9BURK</name>
<evidence type="ECO:0008006" key="3">
    <source>
        <dbReference type="Google" id="ProtNLM"/>
    </source>
</evidence>
<reference evidence="1" key="1">
    <citation type="submission" date="2016-01" db="EMBL/GenBank/DDBJ databases">
        <authorList>
            <person name="Peeters C."/>
        </authorList>
    </citation>
    <scope>NUCLEOTIDE SEQUENCE [LARGE SCALE GENOMIC DNA]</scope>
    <source>
        <strain evidence="1">LMG 29323</strain>
    </source>
</reference>
<evidence type="ECO:0000313" key="2">
    <source>
        <dbReference type="Proteomes" id="UP000054911"/>
    </source>
</evidence>
<keyword evidence="2" id="KW-1185">Reference proteome</keyword>